<reference evidence="16 17" key="1">
    <citation type="submission" date="2018-09" db="EMBL/GenBank/DDBJ databases">
        <title>Cohnella cavernae sp. nov., isolated from a karst cave.</title>
        <authorList>
            <person name="Zhu H."/>
        </authorList>
    </citation>
    <scope>NUCLEOTIDE SEQUENCE [LARGE SCALE GENOMIC DNA]</scope>
    <source>
        <strain evidence="16 17">K2E09-144</strain>
    </source>
</reference>
<dbReference type="GO" id="GO:0008413">
    <property type="term" value="F:8-oxo-7,8-dihydroguanosine triphosphate pyrophosphatase activity"/>
    <property type="evidence" value="ECO:0007669"/>
    <property type="project" value="InterPro"/>
</dbReference>
<evidence type="ECO:0000256" key="14">
    <source>
        <dbReference type="RuleBase" id="RU003476"/>
    </source>
</evidence>
<evidence type="ECO:0000256" key="1">
    <source>
        <dbReference type="ARBA" id="ARBA00001946"/>
    </source>
</evidence>
<evidence type="ECO:0000256" key="9">
    <source>
        <dbReference type="ARBA" id="ARBA00023204"/>
    </source>
</evidence>
<dbReference type="PROSITE" id="PS51462">
    <property type="entry name" value="NUDIX"/>
    <property type="match status" value="1"/>
</dbReference>
<evidence type="ECO:0000313" key="16">
    <source>
        <dbReference type="EMBL" id="RIE00202.1"/>
    </source>
</evidence>
<evidence type="ECO:0000256" key="8">
    <source>
        <dbReference type="ARBA" id="ARBA00022842"/>
    </source>
</evidence>
<dbReference type="Proteomes" id="UP000266340">
    <property type="component" value="Unassembled WGS sequence"/>
</dbReference>
<dbReference type="GO" id="GO:0035539">
    <property type="term" value="F:8-oxo-7,8-dihydrodeoxyguanosine triphosphate pyrophosphatase activity"/>
    <property type="evidence" value="ECO:0007669"/>
    <property type="project" value="UniProtKB-EC"/>
</dbReference>
<keyword evidence="3" id="KW-0515">Mutator protein</keyword>
<evidence type="ECO:0000256" key="11">
    <source>
        <dbReference type="ARBA" id="ARBA00038905"/>
    </source>
</evidence>
<feature type="binding site" evidence="13">
    <location>
        <position position="55"/>
    </location>
    <ligand>
        <name>Mg(2+)</name>
        <dbReference type="ChEBI" id="CHEBI:18420"/>
    </ligand>
</feature>
<dbReference type="GO" id="GO:0046872">
    <property type="term" value="F:metal ion binding"/>
    <property type="evidence" value="ECO:0007669"/>
    <property type="project" value="UniProtKB-KW"/>
</dbReference>
<accession>A0A398CEB8</accession>
<dbReference type="GO" id="GO:0006260">
    <property type="term" value="P:DNA replication"/>
    <property type="evidence" value="ECO:0007669"/>
    <property type="project" value="UniProtKB-KW"/>
</dbReference>
<organism evidence="16 17">
    <name type="scientific">Cohnella faecalis</name>
    <dbReference type="NCBI Taxonomy" id="2315694"/>
    <lineage>
        <taxon>Bacteria</taxon>
        <taxon>Bacillati</taxon>
        <taxon>Bacillota</taxon>
        <taxon>Bacilli</taxon>
        <taxon>Bacillales</taxon>
        <taxon>Paenibacillaceae</taxon>
        <taxon>Cohnella</taxon>
    </lineage>
</organism>
<keyword evidence="7 14" id="KW-0378">Hydrolase</keyword>
<dbReference type="NCBIfam" id="TIGR00586">
    <property type="entry name" value="mutt"/>
    <property type="match status" value="1"/>
</dbReference>
<keyword evidence="17" id="KW-1185">Reference proteome</keyword>
<evidence type="ECO:0000256" key="3">
    <source>
        <dbReference type="ARBA" id="ARBA00022457"/>
    </source>
</evidence>
<keyword evidence="4" id="KW-0235">DNA replication</keyword>
<dbReference type="InterPro" id="IPR020476">
    <property type="entry name" value="Nudix_hydrolase"/>
</dbReference>
<dbReference type="GO" id="GO:0006281">
    <property type="term" value="P:DNA repair"/>
    <property type="evidence" value="ECO:0007669"/>
    <property type="project" value="UniProtKB-KW"/>
</dbReference>
<evidence type="ECO:0000256" key="7">
    <source>
        <dbReference type="ARBA" id="ARBA00022801"/>
    </source>
</evidence>
<dbReference type="InterPro" id="IPR047127">
    <property type="entry name" value="MutT-like"/>
</dbReference>
<comment type="catalytic activity">
    <reaction evidence="10">
        <text>8-oxo-dGTP + H2O = 8-oxo-dGMP + diphosphate + H(+)</text>
        <dbReference type="Rhea" id="RHEA:31575"/>
        <dbReference type="ChEBI" id="CHEBI:15377"/>
        <dbReference type="ChEBI" id="CHEBI:15378"/>
        <dbReference type="ChEBI" id="CHEBI:33019"/>
        <dbReference type="ChEBI" id="CHEBI:63224"/>
        <dbReference type="ChEBI" id="CHEBI:77896"/>
        <dbReference type="EC" id="3.6.1.55"/>
    </reaction>
</comment>
<dbReference type="Gene3D" id="3.90.79.10">
    <property type="entry name" value="Nucleoside Triphosphate Pyrophosphohydrolase"/>
    <property type="match status" value="1"/>
</dbReference>
<evidence type="ECO:0000256" key="12">
    <source>
        <dbReference type="PIRSR" id="PIRSR603561-1"/>
    </source>
</evidence>
<protein>
    <recommendedName>
        <fullName evidence="11">8-oxo-dGTP diphosphatase</fullName>
        <ecNumber evidence="11">3.6.1.55</ecNumber>
    </recommendedName>
</protein>
<dbReference type="OrthoDB" id="9810648at2"/>
<name>A0A398CEB8_9BACL</name>
<evidence type="ECO:0000256" key="2">
    <source>
        <dbReference type="ARBA" id="ARBA00005582"/>
    </source>
</evidence>
<dbReference type="InterPro" id="IPR003561">
    <property type="entry name" value="Mutator_MutT"/>
</dbReference>
<dbReference type="PRINTS" id="PR00502">
    <property type="entry name" value="NUDIXFAMILY"/>
</dbReference>
<dbReference type="GO" id="GO:0044715">
    <property type="term" value="F:8-oxo-dGDP phosphatase activity"/>
    <property type="evidence" value="ECO:0007669"/>
    <property type="project" value="TreeGrafter"/>
</dbReference>
<evidence type="ECO:0000256" key="4">
    <source>
        <dbReference type="ARBA" id="ARBA00022705"/>
    </source>
</evidence>
<evidence type="ECO:0000256" key="10">
    <source>
        <dbReference type="ARBA" id="ARBA00035861"/>
    </source>
</evidence>
<evidence type="ECO:0000256" key="6">
    <source>
        <dbReference type="ARBA" id="ARBA00022763"/>
    </source>
</evidence>
<dbReference type="EC" id="3.6.1.55" evidence="11"/>
<evidence type="ECO:0000313" key="17">
    <source>
        <dbReference type="Proteomes" id="UP000266340"/>
    </source>
</evidence>
<keyword evidence="6" id="KW-0227">DNA damage</keyword>
<keyword evidence="5 13" id="KW-0479">Metal-binding</keyword>
<feature type="binding site" evidence="12">
    <location>
        <position position="21"/>
    </location>
    <ligand>
        <name>8-oxo-dGTP</name>
        <dbReference type="ChEBI" id="CHEBI:77896"/>
    </ligand>
</feature>
<feature type="domain" description="Nudix hydrolase" evidence="15">
    <location>
        <begin position="1"/>
        <end position="128"/>
    </location>
</feature>
<dbReference type="PANTHER" id="PTHR47707">
    <property type="entry name" value="8-OXO-DGTP DIPHOSPHATASE"/>
    <property type="match status" value="1"/>
</dbReference>
<dbReference type="SUPFAM" id="SSF55811">
    <property type="entry name" value="Nudix"/>
    <property type="match status" value="1"/>
</dbReference>
<dbReference type="RefSeq" id="WP_119152656.1">
    <property type="nucleotide sequence ID" value="NZ_JBHSOV010000008.1"/>
</dbReference>
<dbReference type="PROSITE" id="PS00893">
    <property type="entry name" value="NUDIX_BOX"/>
    <property type="match status" value="1"/>
</dbReference>
<dbReference type="InterPro" id="IPR020084">
    <property type="entry name" value="NUDIX_hydrolase_CS"/>
</dbReference>
<dbReference type="InterPro" id="IPR000086">
    <property type="entry name" value="NUDIX_hydrolase_dom"/>
</dbReference>
<comment type="caution">
    <text evidence="16">The sequence shown here is derived from an EMBL/GenBank/DDBJ whole genome shotgun (WGS) entry which is preliminary data.</text>
</comment>
<comment type="similarity">
    <text evidence="2 14">Belongs to the Nudix hydrolase family.</text>
</comment>
<dbReference type="Pfam" id="PF00293">
    <property type="entry name" value="NUDIX"/>
    <property type="match status" value="1"/>
</dbReference>
<dbReference type="CDD" id="cd03425">
    <property type="entry name" value="NUDIX_MutT_NudA_like"/>
    <property type="match status" value="1"/>
</dbReference>
<dbReference type="GO" id="GO:0044716">
    <property type="term" value="F:8-oxo-GDP phosphatase activity"/>
    <property type="evidence" value="ECO:0007669"/>
    <property type="project" value="TreeGrafter"/>
</dbReference>
<dbReference type="EMBL" id="QXJM01000063">
    <property type="protein sequence ID" value="RIE00202.1"/>
    <property type="molecule type" value="Genomic_DNA"/>
</dbReference>
<proteinExistence type="inferred from homology"/>
<keyword evidence="9" id="KW-0234">DNA repair</keyword>
<dbReference type="PANTHER" id="PTHR47707:SF1">
    <property type="entry name" value="NUDIX HYDROLASE FAMILY PROTEIN"/>
    <property type="match status" value="1"/>
</dbReference>
<keyword evidence="8 13" id="KW-0460">Magnesium</keyword>
<evidence type="ECO:0000256" key="5">
    <source>
        <dbReference type="ARBA" id="ARBA00022723"/>
    </source>
</evidence>
<evidence type="ECO:0000259" key="15">
    <source>
        <dbReference type="PROSITE" id="PS51462"/>
    </source>
</evidence>
<feature type="binding site" evidence="12">
    <location>
        <begin position="32"/>
        <end position="35"/>
    </location>
    <ligand>
        <name>8-oxo-dGTP</name>
        <dbReference type="ChEBI" id="CHEBI:77896"/>
    </ligand>
</feature>
<sequence length="137" mass="15340">MIEVAAAIIENRQGYILIARRKKGKSQEGLWEFPGGKLEPGESPEACLKRELMEEMNIEIAAYELFGVNEHDYGAVQIKLIAYRAKYLGGEIRLADHDEYRWASHAELGEYLWAPADVPFVELLGNLSAEGSGQESN</sequence>
<dbReference type="InterPro" id="IPR015797">
    <property type="entry name" value="NUDIX_hydrolase-like_dom_sf"/>
</dbReference>
<evidence type="ECO:0000256" key="13">
    <source>
        <dbReference type="PIRSR" id="PIRSR603561-2"/>
    </source>
</evidence>
<comment type="cofactor">
    <cofactor evidence="1 13">
        <name>Mg(2+)</name>
        <dbReference type="ChEBI" id="CHEBI:18420"/>
    </cofactor>
</comment>
<dbReference type="AlphaFoldDB" id="A0A398CEB8"/>
<feature type="binding site" evidence="13">
    <location>
        <position position="35"/>
    </location>
    <ligand>
        <name>Mg(2+)</name>
        <dbReference type="ChEBI" id="CHEBI:18420"/>
    </ligand>
</feature>
<gene>
    <name evidence="16" type="primary">mutT</name>
    <name evidence="16" type="ORF">D3H35_29635</name>
</gene>